<protein>
    <submittedName>
        <fullName evidence="3">Uncharacterized protein</fullName>
    </submittedName>
</protein>
<dbReference type="OrthoDB" id="9809023at2"/>
<sequence length="1041" mass="116498">MANDFMPPVAPKPAAAPRPPVPPPTLRESPAWLDLLEAAPADLNKNHSVYTKREKDLCAELIQAWQAAGGSVPALIAQATELIEGPEPQDVHDYESRWATVKQAATVLIHIRVRFETLCPDHDWGLTNTAVWKNLSRWARSQYSDYIGEDQDHHRALIAWRKGKFALAALLRVIRELCPDDKDRLERFFNCHMSSFWRAFYLCGPVIWGALKNDAKPYFGEVRNYRAGHKRIAYEHIIYCLDEADTEFAQLPHKPDRAVLFLETHELGFPQDKELRERMWRALARYLGDGDPEGERTVRICVALFGEAEVIELLCSSKGLPPGLSTCDPSMQAAEIGRMLLTYIPGFAEGWNTSTWLRSDTLPYLLAAAKQGRSSVREAARELLRGQELGVFFKHLHEVMSHPREDGGHPSHSQVFEQIELIHGDGEAKSSEFVGALLSNRYFSRLDKAKLLLGHPTLLEHRWHSERAPNHRNLLWVIRAAAVEGTETQLRKQAQEFLRRKSGDIRKQFDRAMKPESRDDTQAADMIASAVEFGTEGSLKSILDRCVRWVITRQEQLLLDRAAHHLRTSPSAIPALIQLMIRLPEPDVEHVSKSVRQAVLDSQQNPALSRVFTPARGDQGTSDLLDQVTTEALAQWCYGQRERSKGFASTLSRYEDKLETTTGALSGQRVRALASELVALLEQEELRERQDEARCWVSQILAEMSDASNFTDMSALYREQIKPQLLHQAVEPLSRQLRTELNIDVRENVVRILGNIGGRVAVDALVRAVTSEERERAARQDLLAEYYLKPSKARSEEASILLKDAVSDAKQTMRLLQRLNVATFVLGVTLIFGGVALGVTSEAMAGRVTGALAGLGGLGAVLTQFLKDPLERIQRAMADLVQIQTAFTSFVWELNLNGTYIQSQYVAQGELKDYDLAQTSGRIENAMQRTIHLIQIYANGEVQDITPELNYLLSEGEGKGVVTVFGRALEPRVGATPEKRAKAFKVAVNGTVVDATVEARSNQHALVDLSRVLARDHAGATRVWVSLVIDEVETNALPLDL</sequence>
<keyword evidence="2" id="KW-0812">Transmembrane</keyword>
<evidence type="ECO:0000256" key="1">
    <source>
        <dbReference type="SAM" id="MobiDB-lite"/>
    </source>
</evidence>
<comment type="caution">
    <text evidence="3">The sequence shown here is derived from an EMBL/GenBank/DDBJ whole genome shotgun (WGS) entry which is preliminary data.</text>
</comment>
<name>A6G0M8_9BACT</name>
<feature type="transmembrane region" description="Helical" evidence="2">
    <location>
        <begin position="819"/>
        <end position="839"/>
    </location>
</feature>
<dbReference type="AlphaFoldDB" id="A6G0M8"/>
<proteinExistence type="predicted"/>
<feature type="region of interest" description="Disordered" evidence="1">
    <location>
        <begin position="1"/>
        <end position="27"/>
    </location>
</feature>
<gene>
    <name evidence="3" type="ORF">PPSIR1_37314</name>
</gene>
<dbReference type="SUPFAM" id="SSF48371">
    <property type="entry name" value="ARM repeat"/>
    <property type="match status" value="1"/>
</dbReference>
<evidence type="ECO:0000256" key="2">
    <source>
        <dbReference type="SAM" id="Phobius"/>
    </source>
</evidence>
<organism evidence="3 4">
    <name type="scientific">Plesiocystis pacifica SIR-1</name>
    <dbReference type="NCBI Taxonomy" id="391625"/>
    <lineage>
        <taxon>Bacteria</taxon>
        <taxon>Pseudomonadati</taxon>
        <taxon>Myxococcota</taxon>
        <taxon>Polyangia</taxon>
        <taxon>Nannocystales</taxon>
        <taxon>Nannocystaceae</taxon>
        <taxon>Plesiocystis</taxon>
    </lineage>
</organism>
<reference evidence="3 4" key="1">
    <citation type="submission" date="2007-06" db="EMBL/GenBank/DDBJ databases">
        <authorList>
            <person name="Shimkets L."/>
            <person name="Ferriera S."/>
            <person name="Johnson J."/>
            <person name="Kravitz S."/>
            <person name="Beeson K."/>
            <person name="Sutton G."/>
            <person name="Rogers Y.-H."/>
            <person name="Friedman R."/>
            <person name="Frazier M."/>
            <person name="Venter J.C."/>
        </authorList>
    </citation>
    <scope>NUCLEOTIDE SEQUENCE [LARGE SCALE GENOMIC DNA]</scope>
    <source>
        <strain evidence="3 4">SIR-1</strain>
    </source>
</reference>
<keyword evidence="2" id="KW-0472">Membrane</keyword>
<dbReference type="STRING" id="391625.PPSIR1_37314"/>
<keyword evidence="2" id="KW-1133">Transmembrane helix</keyword>
<accession>A6G0M8</accession>
<keyword evidence="4" id="KW-1185">Reference proteome</keyword>
<dbReference type="InterPro" id="IPR011989">
    <property type="entry name" value="ARM-like"/>
</dbReference>
<evidence type="ECO:0000313" key="3">
    <source>
        <dbReference type="EMBL" id="EDM80674.1"/>
    </source>
</evidence>
<dbReference type="RefSeq" id="WP_006970277.1">
    <property type="nucleotide sequence ID" value="NZ_ABCS01000009.1"/>
</dbReference>
<feature type="compositionally biased region" description="Pro residues" evidence="1">
    <location>
        <begin position="8"/>
        <end position="25"/>
    </location>
</feature>
<dbReference type="Gene3D" id="1.25.10.10">
    <property type="entry name" value="Leucine-rich Repeat Variant"/>
    <property type="match status" value="1"/>
</dbReference>
<feature type="transmembrane region" description="Helical" evidence="2">
    <location>
        <begin position="845"/>
        <end position="866"/>
    </location>
</feature>
<dbReference type="InterPro" id="IPR016024">
    <property type="entry name" value="ARM-type_fold"/>
</dbReference>
<dbReference type="EMBL" id="ABCS01000009">
    <property type="protein sequence ID" value="EDM80674.1"/>
    <property type="molecule type" value="Genomic_DNA"/>
</dbReference>
<dbReference type="Proteomes" id="UP000005801">
    <property type="component" value="Unassembled WGS sequence"/>
</dbReference>
<evidence type="ECO:0000313" key="4">
    <source>
        <dbReference type="Proteomes" id="UP000005801"/>
    </source>
</evidence>